<keyword evidence="4 5" id="KW-0472">Membrane</keyword>
<keyword evidence="2 5" id="KW-0812">Transmembrane</keyword>
<keyword evidence="8" id="KW-1185">Reference proteome</keyword>
<dbReference type="InterPro" id="IPR010445">
    <property type="entry name" value="LapA_dom"/>
</dbReference>
<evidence type="ECO:0000256" key="2">
    <source>
        <dbReference type="ARBA" id="ARBA00022692"/>
    </source>
</evidence>
<comment type="caution">
    <text evidence="7">The sequence shown here is derived from an EMBL/GenBank/DDBJ whole genome shotgun (WGS) entry which is preliminary data.</text>
</comment>
<protein>
    <submittedName>
        <fullName evidence="7">DUF1049 domain-containing protein</fullName>
    </submittedName>
</protein>
<dbReference type="RefSeq" id="WP_125942696.1">
    <property type="nucleotide sequence ID" value="NZ_PXZH01000001.1"/>
</dbReference>
<dbReference type="AlphaFoldDB" id="A0A3R9YDX1"/>
<sequence>MKHHGKLLLGFVLVFVIAIFSVINTEPVIVNFGFKRVQSPLIFTILGSALIGALIVLIAWSTSFWKQRKELKELRYKIGEQEAGKEAAVAKEREYYDLLLHEKNQQIGLLETKLKDLEGSSFIEEPRDLLETIEE</sequence>
<proteinExistence type="predicted"/>
<evidence type="ECO:0000256" key="5">
    <source>
        <dbReference type="SAM" id="Phobius"/>
    </source>
</evidence>
<evidence type="ECO:0000313" key="7">
    <source>
        <dbReference type="EMBL" id="RST90082.1"/>
    </source>
</evidence>
<dbReference type="Pfam" id="PF06305">
    <property type="entry name" value="LapA_dom"/>
    <property type="match status" value="1"/>
</dbReference>
<name>A0A3R9YDX1_9ENTE</name>
<evidence type="ECO:0000256" key="4">
    <source>
        <dbReference type="ARBA" id="ARBA00023136"/>
    </source>
</evidence>
<dbReference type="EMBL" id="PXZH01000001">
    <property type="protein sequence ID" value="RST90082.1"/>
    <property type="molecule type" value="Genomic_DNA"/>
</dbReference>
<accession>A0A3R9YDX1</accession>
<dbReference type="PANTHER" id="PTHR41335">
    <property type="entry name" value="MEMBRANE PROTEIN-RELATED"/>
    <property type="match status" value="1"/>
</dbReference>
<evidence type="ECO:0000313" key="8">
    <source>
        <dbReference type="Proteomes" id="UP000277864"/>
    </source>
</evidence>
<gene>
    <name evidence="7" type="ORF">C7P63_03110</name>
</gene>
<dbReference type="OrthoDB" id="2990728at2"/>
<dbReference type="PANTHER" id="PTHR41335:SF1">
    <property type="entry name" value="MEMBRANE PROTEIN"/>
    <property type="match status" value="1"/>
</dbReference>
<evidence type="ECO:0000259" key="6">
    <source>
        <dbReference type="Pfam" id="PF06305"/>
    </source>
</evidence>
<keyword evidence="3 5" id="KW-1133">Transmembrane helix</keyword>
<evidence type="ECO:0000256" key="3">
    <source>
        <dbReference type="ARBA" id="ARBA00022989"/>
    </source>
</evidence>
<dbReference type="Proteomes" id="UP000277864">
    <property type="component" value="Unassembled WGS sequence"/>
</dbReference>
<feature type="transmembrane region" description="Helical" evidence="5">
    <location>
        <begin position="41"/>
        <end position="65"/>
    </location>
</feature>
<dbReference type="GO" id="GO:0005886">
    <property type="term" value="C:plasma membrane"/>
    <property type="evidence" value="ECO:0007669"/>
    <property type="project" value="InterPro"/>
</dbReference>
<reference evidence="7 8" key="1">
    <citation type="submission" date="2018-03" db="EMBL/GenBank/DDBJ databases">
        <authorList>
            <person name="Gulvik C.A."/>
        </authorList>
    </citation>
    <scope>NUCLEOTIDE SEQUENCE [LARGE SCALE GENOMIC DNA]</scope>
    <source>
        <strain evidence="7 8">JCM 31581</strain>
    </source>
</reference>
<feature type="domain" description="Lipopolysaccharide assembly protein A" evidence="6">
    <location>
        <begin position="24"/>
        <end position="83"/>
    </location>
</feature>
<organism evidence="7 8">
    <name type="scientific">Vagococcus humatus</name>
    <dbReference type="NCBI Taxonomy" id="1889241"/>
    <lineage>
        <taxon>Bacteria</taxon>
        <taxon>Bacillati</taxon>
        <taxon>Bacillota</taxon>
        <taxon>Bacilli</taxon>
        <taxon>Lactobacillales</taxon>
        <taxon>Enterococcaceae</taxon>
        <taxon>Vagococcus</taxon>
    </lineage>
</organism>
<evidence type="ECO:0000256" key="1">
    <source>
        <dbReference type="ARBA" id="ARBA00022475"/>
    </source>
</evidence>
<keyword evidence="1" id="KW-1003">Cell membrane</keyword>